<dbReference type="RefSeq" id="XP_030853154.1">
    <property type="nucleotide sequence ID" value="XM_030997294.1"/>
</dbReference>
<dbReference type="GeneID" id="115929104"/>
<feature type="compositionally biased region" description="Basic and acidic residues" evidence="1">
    <location>
        <begin position="149"/>
        <end position="168"/>
    </location>
</feature>
<feature type="compositionally biased region" description="Polar residues" evidence="1">
    <location>
        <begin position="784"/>
        <end position="794"/>
    </location>
</feature>
<reference evidence="4" key="1">
    <citation type="submission" date="2015-02" db="EMBL/GenBank/DDBJ databases">
        <title>Genome sequencing for Strongylocentrotus purpuratus.</title>
        <authorList>
            <person name="Murali S."/>
            <person name="Liu Y."/>
            <person name="Vee V."/>
            <person name="English A."/>
            <person name="Wang M."/>
            <person name="Skinner E."/>
            <person name="Han Y."/>
            <person name="Muzny D.M."/>
            <person name="Worley K.C."/>
            <person name="Gibbs R.A."/>
        </authorList>
    </citation>
    <scope>NUCLEOTIDE SEQUENCE</scope>
</reference>
<feature type="region of interest" description="Disordered" evidence="1">
    <location>
        <begin position="364"/>
        <end position="468"/>
    </location>
</feature>
<protein>
    <recommendedName>
        <fullName evidence="2">Death domain-containing protein</fullName>
    </recommendedName>
</protein>
<evidence type="ECO:0000313" key="3">
    <source>
        <dbReference type="EnsemblMetazoa" id="XP_030853154"/>
    </source>
</evidence>
<feature type="compositionally biased region" description="Polar residues" evidence="1">
    <location>
        <begin position="548"/>
        <end position="564"/>
    </location>
</feature>
<reference evidence="3" key="2">
    <citation type="submission" date="2021-01" db="UniProtKB">
        <authorList>
            <consortium name="EnsemblMetazoa"/>
        </authorList>
    </citation>
    <scope>IDENTIFICATION</scope>
</reference>
<dbReference type="KEGG" id="spu:115929104"/>
<keyword evidence="4" id="KW-1185">Reference proteome</keyword>
<feature type="region of interest" description="Disordered" evidence="1">
    <location>
        <begin position="546"/>
        <end position="581"/>
    </location>
</feature>
<dbReference type="Gene3D" id="1.10.533.10">
    <property type="entry name" value="Death Domain, Fas"/>
    <property type="match status" value="1"/>
</dbReference>
<feature type="compositionally biased region" description="Basic and acidic residues" evidence="1">
    <location>
        <begin position="193"/>
        <end position="240"/>
    </location>
</feature>
<dbReference type="PANTHER" id="PTHR24132:SF24">
    <property type="entry name" value="ANKYRIN REPEAT AND SOCS BOX PROTEIN 6"/>
    <property type="match status" value="1"/>
</dbReference>
<name>A0A7M7PK70_STRPU</name>
<feature type="compositionally biased region" description="Polar residues" evidence="1">
    <location>
        <begin position="412"/>
        <end position="421"/>
    </location>
</feature>
<feature type="compositionally biased region" description="Acidic residues" evidence="1">
    <location>
        <begin position="761"/>
        <end position="774"/>
    </location>
</feature>
<accession>A0A7M7PK70</accession>
<evidence type="ECO:0000259" key="2">
    <source>
        <dbReference type="PROSITE" id="PS50017"/>
    </source>
</evidence>
<dbReference type="InterPro" id="IPR000488">
    <property type="entry name" value="Death_dom"/>
</dbReference>
<dbReference type="InParanoid" id="A0A7M7PK70"/>
<dbReference type="OrthoDB" id="10240483at2759"/>
<feature type="region of interest" description="Disordered" evidence="1">
    <location>
        <begin position="144"/>
        <end position="168"/>
    </location>
</feature>
<dbReference type="InterPro" id="IPR011029">
    <property type="entry name" value="DEATH-like_dom_sf"/>
</dbReference>
<evidence type="ECO:0000313" key="4">
    <source>
        <dbReference type="Proteomes" id="UP000007110"/>
    </source>
</evidence>
<feature type="region of interest" description="Disordered" evidence="1">
    <location>
        <begin position="681"/>
        <end position="801"/>
    </location>
</feature>
<dbReference type="AlphaFoldDB" id="A0A7M7PK70"/>
<dbReference type="PANTHER" id="PTHR24132">
    <property type="entry name" value="ANKYRIN REPEAT AND SOCS BOX PROTEIN 6"/>
    <property type="match status" value="1"/>
</dbReference>
<dbReference type="Proteomes" id="UP000007110">
    <property type="component" value="Unassembled WGS sequence"/>
</dbReference>
<dbReference type="EnsemblMetazoa" id="XM_030997294">
    <property type="protein sequence ID" value="XP_030853154"/>
    <property type="gene ID" value="LOC115929104"/>
</dbReference>
<organism evidence="3 4">
    <name type="scientific">Strongylocentrotus purpuratus</name>
    <name type="common">Purple sea urchin</name>
    <dbReference type="NCBI Taxonomy" id="7668"/>
    <lineage>
        <taxon>Eukaryota</taxon>
        <taxon>Metazoa</taxon>
        <taxon>Echinodermata</taxon>
        <taxon>Eleutherozoa</taxon>
        <taxon>Echinozoa</taxon>
        <taxon>Echinoidea</taxon>
        <taxon>Euechinoidea</taxon>
        <taxon>Echinacea</taxon>
        <taxon>Camarodonta</taxon>
        <taxon>Echinidea</taxon>
        <taxon>Strongylocentrotidae</taxon>
        <taxon>Strongylocentrotus</taxon>
    </lineage>
</organism>
<feature type="compositionally biased region" description="Basic and acidic residues" evidence="1">
    <location>
        <begin position="738"/>
        <end position="760"/>
    </location>
</feature>
<proteinExistence type="predicted"/>
<sequence>MASSKADCKTRVATLRHEILSYKPGKAVSCDDERVVFPDKLVVGRVPHCAIFRYGDFPKGRNELKQLGITDMYEVTDSGGTQSYKDKLQLLDLLRGCLYEGDRTLAANDLEKMCKNPRCTLSYEKTKKEVKEAKEANQKMFTEVQEQNQELKKGREEDRERSEKEKRSLAAEMTKKLECKQQHVDTLTETVREKERNETTLRQQVEELKKGREEDRARSKKEQRLLAADMTKKLESKQQHVDTLTETVREKERNETTLTQQVEELKKGREEDGARSEKERRSLEGDMTKKLESKQHHVDTLTETVGEKERNETTLTQVEGREEDRARSEKEKRSLAADMTKKLESQLQHVDTLTEIVGEKERNETTLTQQVEELKRGREEDRVKAEKVRGRSEEAKRSLAEEMRKKLDSKQQHVNTLTETVGNKERNETTLTQQVKELEKGRKQDRARSEKEKRSLAADMTKKLDSQQQRVDTLIETVREKERNETTLRQQVEELKKEHDYKEQLLEQLERETWKLRTKIQLESEIRSAEQKKKAETHQWSFIPWVTSGKQAQGGTSSFEDNSSGGLGRSETLQAGEEPPDDEFAGILQQIADDLYDEAKIDSLAGQLGILHGDIQRALMTNVKFNRVTSDGTRHMLKQWREGVSREDERIVLTKALKAAKLVNLADLYLSTGVAEEQIDDEYANEDVNDHQLSYRDETSLEEDRTKGHTDIQVLQEATASSNHTSRDGHSGDTATKTQEELTDGSKSKHLDQSPERSTEDLDESEVTSEEVSSEEVHPGDDMNNASSIQPSEQSPRHEMQVLPEEMSEIAPLVSSGEKPKDESTTLDYSHVGGIISNEEDLISQLVLIDTFPEKILLLFLVKIIMDVSQKALSF</sequence>
<feature type="compositionally biased region" description="Basic and acidic residues" evidence="1">
    <location>
        <begin position="263"/>
        <end position="312"/>
    </location>
</feature>
<feature type="compositionally biased region" description="Basic and acidic residues" evidence="1">
    <location>
        <begin position="688"/>
        <end position="710"/>
    </location>
</feature>
<dbReference type="PROSITE" id="PS50017">
    <property type="entry name" value="DEATH_DOMAIN"/>
    <property type="match status" value="1"/>
</dbReference>
<dbReference type="FunFam" id="1.10.533.10:FF:000080">
    <property type="entry name" value="Uncharacterized protein"/>
    <property type="match status" value="1"/>
</dbReference>
<feature type="compositionally biased region" description="Basic and acidic residues" evidence="1">
    <location>
        <begin position="319"/>
        <end position="339"/>
    </location>
</feature>
<feature type="compositionally biased region" description="Basic and acidic residues" evidence="1">
    <location>
        <begin position="436"/>
        <end position="465"/>
    </location>
</feature>
<dbReference type="GO" id="GO:0007165">
    <property type="term" value="P:signal transduction"/>
    <property type="evidence" value="ECO:0007669"/>
    <property type="project" value="InterPro"/>
</dbReference>
<feature type="region of interest" description="Disordered" evidence="1">
    <location>
        <begin position="193"/>
        <end position="339"/>
    </location>
</feature>
<evidence type="ECO:0000256" key="1">
    <source>
        <dbReference type="SAM" id="MobiDB-lite"/>
    </source>
</evidence>
<feature type="domain" description="Death" evidence="2">
    <location>
        <begin position="604"/>
        <end position="673"/>
    </location>
</feature>
<feature type="compositionally biased region" description="Basic and acidic residues" evidence="1">
    <location>
        <begin position="372"/>
        <end position="411"/>
    </location>
</feature>